<geneLocation type="plasmid" evidence="5 6">
    <name>unnamed1</name>
</geneLocation>
<keyword evidence="1" id="KW-1133">Transmembrane helix</keyword>
<protein>
    <submittedName>
        <fullName evidence="5">Choice-of-anchor C family protein</fullName>
    </submittedName>
</protein>
<sequence length="208" mass="21447">MKKFALMTAFVMAGSGSAGAATLINGSFEAPGTYDGSFQTVWAGSTALEGWTIESGSVDLIGSYWQHSDGDYSLDMNGSALGVISQRIADLVVGAYYALSFDMAGNTYYGGTTMSVTASVDGAGGGVFEFDTTGQSQSDMGWLTQSFQFQATDTSAVLQFASNETGVVGPALDNVRIEEVVAPVPVPAAGGLLLAGLGLLGFARRRLS</sequence>
<evidence type="ECO:0000313" key="6">
    <source>
        <dbReference type="Proteomes" id="UP000298631"/>
    </source>
</evidence>
<feature type="signal peptide" evidence="2">
    <location>
        <begin position="1"/>
        <end position="20"/>
    </location>
</feature>
<keyword evidence="2" id="KW-0732">Signal</keyword>
<dbReference type="EMBL" id="CP039965">
    <property type="protein sequence ID" value="QCO56784.1"/>
    <property type="molecule type" value="Genomic_DNA"/>
</dbReference>
<organism evidence="5 6">
    <name type="scientific">Pseudorhodobacter turbinis</name>
    <dbReference type="NCBI Taxonomy" id="2500533"/>
    <lineage>
        <taxon>Bacteria</taxon>
        <taxon>Pseudomonadati</taxon>
        <taxon>Pseudomonadota</taxon>
        <taxon>Alphaproteobacteria</taxon>
        <taxon>Rhodobacterales</taxon>
        <taxon>Paracoccaceae</taxon>
        <taxon>Pseudorhodobacter</taxon>
    </lineage>
</organism>
<dbReference type="OrthoDB" id="7874461at2"/>
<keyword evidence="1" id="KW-0472">Membrane</keyword>
<accession>A0A4V1E138</accession>
<keyword evidence="1" id="KW-0812">Transmembrane</keyword>
<dbReference type="SUPFAM" id="SSF49785">
    <property type="entry name" value="Galactose-binding domain-like"/>
    <property type="match status" value="1"/>
</dbReference>
<dbReference type="RefSeq" id="WP_137194562.1">
    <property type="nucleotide sequence ID" value="NZ_CP039965.1"/>
</dbReference>
<feature type="domain" description="Ice-binding protein C-terminal" evidence="4">
    <location>
        <begin position="183"/>
        <end position="206"/>
    </location>
</feature>
<dbReference type="Pfam" id="PF07589">
    <property type="entry name" value="PEP-CTERM"/>
    <property type="match status" value="1"/>
</dbReference>
<dbReference type="InterPro" id="IPR006946">
    <property type="entry name" value="DGR2-like_dom"/>
</dbReference>
<dbReference type="KEGG" id="pseb:EOK75_13285"/>
<evidence type="ECO:0000313" key="5">
    <source>
        <dbReference type="EMBL" id="QCO56784.1"/>
    </source>
</evidence>
<keyword evidence="5" id="KW-0614">Plasmid</keyword>
<dbReference type="InterPro" id="IPR013424">
    <property type="entry name" value="Ice-binding_C"/>
</dbReference>
<feature type="domain" description="DUF642" evidence="3">
    <location>
        <begin position="22"/>
        <end position="177"/>
    </location>
</feature>
<keyword evidence="6" id="KW-1185">Reference proteome</keyword>
<evidence type="ECO:0000259" key="4">
    <source>
        <dbReference type="Pfam" id="PF07589"/>
    </source>
</evidence>
<dbReference type="Pfam" id="PF04862">
    <property type="entry name" value="DUF642"/>
    <property type="match status" value="1"/>
</dbReference>
<dbReference type="Proteomes" id="UP000298631">
    <property type="component" value="Plasmid unnamed1"/>
</dbReference>
<dbReference type="NCBIfam" id="TIGR04362">
    <property type="entry name" value="choice_anch_C"/>
    <property type="match status" value="1"/>
</dbReference>
<name>A0A4V1E138_9RHOB</name>
<evidence type="ECO:0000256" key="2">
    <source>
        <dbReference type="SAM" id="SignalP"/>
    </source>
</evidence>
<dbReference type="InterPro" id="IPR027576">
    <property type="entry name" value="Choice_anch_C_dom"/>
</dbReference>
<feature type="chain" id="PRO_5020343919" evidence="2">
    <location>
        <begin position="21"/>
        <end position="208"/>
    </location>
</feature>
<feature type="transmembrane region" description="Helical" evidence="1">
    <location>
        <begin position="184"/>
        <end position="203"/>
    </location>
</feature>
<proteinExistence type="predicted"/>
<evidence type="ECO:0000256" key="1">
    <source>
        <dbReference type="SAM" id="Phobius"/>
    </source>
</evidence>
<dbReference type="Gene3D" id="2.60.120.260">
    <property type="entry name" value="Galactose-binding domain-like"/>
    <property type="match status" value="1"/>
</dbReference>
<gene>
    <name evidence="5" type="ORF">EOK75_13285</name>
</gene>
<dbReference type="AlphaFoldDB" id="A0A4V1E138"/>
<reference evidence="5 6" key="1">
    <citation type="submission" date="2019-05" db="EMBL/GenBank/DDBJ databases">
        <title>Pseudorhodobacter turbinis sp. nov., isolated from the gut of the Korean turban shell.</title>
        <authorList>
            <person name="Jeong Y.-S."/>
            <person name="Kang W.-R."/>
            <person name="Bae J.-W."/>
        </authorList>
    </citation>
    <scope>NUCLEOTIDE SEQUENCE [LARGE SCALE GENOMIC DNA]</scope>
    <source>
        <strain evidence="5 6">S12M18</strain>
        <plasmid evidence="5 6">unnamed1</plasmid>
    </source>
</reference>
<dbReference type="InterPro" id="IPR008979">
    <property type="entry name" value="Galactose-bd-like_sf"/>
</dbReference>
<evidence type="ECO:0000259" key="3">
    <source>
        <dbReference type="Pfam" id="PF04862"/>
    </source>
</evidence>